<dbReference type="GO" id="GO:0016020">
    <property type="term" value="C:membrane"/>
    <property type="evidence" value="ECO:0007669"/>
    <property type="project" value="UniProtKB-SubCell"/>
</dbReference>
<feature type="transmembrane region" description="Helical" evidence="5">
    <location>
        <begin position="499"/>
        <end position="519"/>
    </location>
</feature>
<feature type="transmembrane region" description="Helical" evidence="5">
    <location>
        <begin position="296"/>
        <end position="323"/>
    </location>
</feature>
<dbReference type="Pfam" id="PF01740">
    <property type="entry name" value="STAS"/>
    <property type="match status" value="1"/>
</dbReference>
<evidence type="ECO:0000256" key="4">
    <source>
        <dbReference type="ARBA" id="ARBA00023136"/>
    </source>
</evidence>
<feature type="transmembrane region" description="Helical" evidence="5">
    <location>
        <begin position="222"/>
        <end position="241"/>
    </location>
</feature>
<keyword evidence="4 5" id="KW-0472">Membrane</keyword>
<dbReference type="OrthoDB" id="9771198at2"/>
<dbReference type="CDD" id="cd07042">
    <property type="entry name" value="STAS_SulP_like_sulfate_transporter"/>
    <property type="match status" value="1"/>
</dbReference>
<dbReference type="GO" id="GO:0055085">
    <property type="term" value="P:transmembrane transport"/>
    <property type="evidence" value="ECO:0007669"/>
    <property type="project" value="InterPro"/>
</dbReference>
<gene>
    <name evidence="7" type="ORF">DN745_07295</name>
</gene>
<evidence type="ECO:0000256" key="1">
    <source>
        <dbReference type="ARBA" id="ARBA00004141"/>
    </source>
</evidence>
<name>A0A2Z4FJQ6_9DELT</name>
<feature type="transmembrane region" description="Helical" evidence="5">
    <location>
        <begin position="75"/>
        <end position="95"/>
    </location>
</feature>
<feature type="transmembrane region" description="Helical" evidence="5">
    <location>
        <begin position="248"/>
        <end position="265"/>
    </location>
</feature>
<keyword evidence="3 5" id="KW-1133">Transmembrane helix</keyword>
<keyword evidence="8" id="KW-1185">Reference proteome</keyword>
<dbReference type="InterPro" id="IPR002645">
    <property type="entry name" value="STAS_dom"/>
</dbReference>
<feature type="transmembrane region" description="Helical" evidence="5">
    <location>
        <begin position="124"/>
        <end position="141"/>
    </location>
</feature>
<dbReference type="AlphaFoldDB" id="A0A2Z4FJQ6"/>
<organism evidence="7 8">
    <name type="scientific">Bradymonas sediminis</name>
    <dbReference type="NCBI Taxonomy" id="1548548"/>
    <lineage>
        <taxon>Bacteria</taxon>
        <taxon>Deltaproteobacteria</taxon>
        <taxon>Bradymonadales</taxon>
        <taxon>Bradymonadaceae</taxon>
        <taxon>Bradymonas</taxon>
    </lineage>
</organism>
<comment type="subcellular location">
    <subcellularLocation>
        <location evidence="1">Membrane</location>
        <topology evidence="1">Multi-pass membrane protein</topology>
    </subcellularLocation>
</comment>
<evidence type="ECO:0000256" key="2">
    <source>
        <dbReference type="ARBA" id="ARBA00022692"/>
    </source>
</evidence>
<keyword evidence="2 5" id="KW-0812">Transmembrane</keyword>
<dbReference type="EMBL" id="CP030032">
    <property type="protein sequence ID" value="AWV89152.1"/>
    <property type="molecule type" value="Genomic_DNA"/>
</dbReference>
<evidence type="ECO:0000313" key="8">
    <source>
        <dbReference type="Proteomes" id="UP000249799"/>
    </source>
</evidence>
<dbReference type="Proteomes" id="UP000249799">
    <property type="component" value="Chromosome"/>
</dbReference>
<feature type="transmembrane region" description="Helical" evidence="5">
    <location>
        <begin position="335"/>
        <end position="358"/>
    </location>
</feature>
<feature type="transmembrane region" description="Helical" evidence="5">
    <location>
        <begin position="101"/>
        <end position="117"/>
    </location>
</feature>
<dbReference type="PANTHER" id="PTHR11814">
    <property type="entry name" value="SULFATE TRANSPORTER"/>
    <property type="match status" value="1"/>
</dbReference>
<feature type="transmembrane region" description="Helical" evidence="5">
    <location>
        <begin position="173"/>
        <end position="191"/>
    </location>
</feature>
<feature type="transmembrane region" description="Helical" evidence="5">
    <location>
        <begin position="147"/>
        <end position="166"/>
    </location>
</feature>
<reference evidence="7 8" key="1">
    <citation type="submission" date="2018-06" db="EMBL/GenBank/DDBJ databases">
        <title>Lujinxingia sediminis gen. nov. sp. nov., a new facultative anaerobic member of the class Deltaproteobacteria, and proposal of Lujinxingaceae fam. nov.</title>
        <authorList>
            <person name="Guo L.-Y."/>
            <person name="Li C.-M."/>
            <person name="Wang S."/>
            <person name="Du Z.-J."/>
        </authorList>
    </citation>
    <scope>NUCLEOTIDE SEQUENCE [LARGE SCALE GENOMIC DNA]</scope>
    <source>
        <strain evidence="7 8">FA350</strain>
    </source>
</reference>
<feature type="transmembrane region" description="Helical" evidence="5">
    <location>
        <begin position="428"/>
        <end position="459"/>
    </location>
</feature>
<feature type="transmembrane region" description="Helical" evidence="5">
    <location>
        <begin position="378"/>
        <end position="407"/>
    </location>
</feature>
<dbReference type="InterPro" id="IPR036513">
    <property type="entry name" value="STAS_dom_sf"/>
</dbReference>
<sequence length="603" mass="62968">MTELLAASAGPPSHRAWQVVENPPGSYYSNTQVAPDVNDSNGSQRTAPSFVDLFTPKLITVLREGYSLAKLRGDAIAGLTVAIVALPLSMAIAIASGATPAQGLYTAIIGGFLVSMLSGSRYQVGGPAGAFIVLVASTVALHGMDGLILATLLSGIMLAIAGFLRLGVFIKFIPYPVTVGFTAGIAIIIGASQLKDFFGLTIEDEPGAFLAKIVALWDVRASMTWVSLALALAALAIILGLRRWRPQWPGMLIAIAAGALAAAFLDLPVSTIGTEFGGIPSALPAPKMPALSMDKVIAVMPAAVSFTMLGAIESLLSAVVADGMTGRRHRSNCELVAQGVANIGSALFGGFCVTGTIARTATNVRAGSNGPISGMLHSVFLLLFMLLAAPLAAYIPLAALAAVLLVVSWNMIEKSAISILMRSGSGEAAVLAVTFILTVFKGLTEAILVGVLMGALLFIRRMSTMLEVESDTPFVSADRADADTITPTDGAPSTDPAIVIYRITGVLFFGAAASIDSILDRIQDKHRALIIDFSEVPLLDATSANIIDGLAEKAQKRKIDLWLTGTRPKVQQVLEVHGLHPPLMTYADTVEDAIADFHQGAPK</sequence>
<dbReference type="Gene3D" id="3.30.750.24">
    <property type="entry name" value="STAS domain"/>
    <property type="match status" value="1"/>
</dbReference>
<dbReference type="InterPro" id="IPR011547">
    <property type="entry name" value="SLC26A/SulP_dom"/>
</dbReference>
<dbReference type="InterPro" id="IPR001902">
    <property type="entry name" value="SLC26A/SulP_fam"/>
</dbReference>
<evidence type="ECO:0000256" key="5">
    <source>
        <dbReference type="SAM" id="Phobius"/>
    </source>
</evidence>
<accession>A0A2Z4FJQ6</accession>
<feature type="domain" description="STAS" evidence="6">
    <location>
        <begin position="496"/>
        <end position="597"/>
    </location>
</feature>
<evidence type="ECO:0000259" key="6">
    <source>
        <dbReference type="PROSITE" id="PS50801"/>
    </source>
</evidence>
<evidence type="ECO:0000313" key="7">
    <source>
        <dbReference type="EMBL" id="AWV89152.1"/>
    </source>
</evidence>
<dbReference type="SUPFAM" id="SSF52091">
    <property type="entry name" value="SpoIIaa-like"/>
    <property type="match status" value="1"/>
</dbReference>
<dbReference type="Pfam" id="PF00916">
    <property type="entry name" value="Sulfate_transp"/>
    <property type="match status" value="1"/>
</dbReference>
<dbReference type="PROSITE" id="PS50801">
    <property type="entry name" value="STAS"/>
    <property type="match status" value="1"/>
</dbReference>
<proteinExistence type="predicted"/>
<evidence type="ECO:0000256" key="3">
    <source>
        <dbReference type="ARBA" id="ARBA00022989"/>
    </source>
</evidence>
<dbReference type="KEGG" id="bsed:DN745_07295"/>
<protein>
    <submittedName>
        <fullName evidence="7">Sodium-independent anion transporter</fullName>
    </submittedName>
</protein>